<dbReference type="InterPro" id="IPR048650">
    <property type="entry name" value="ISOA1-3-like_C"/>
</dbReference>
<comment type="similarity">
    <text evidence="1">Belongs to the glycosyl hydrolase 13 family.</text>
</comment>
<feature type="domain" description="Glycosyl hydrolase family 13 catalytic" evidence="5">
    <location>
        <begin position="148"/>
        <end position="564"/>
    </location>
</feature>
<keyword evidence="4" id="KW-0326">Glycosidase</keyword>
<evidence type="ECO:0000256" key="4">
    <source>
        <dbReference type="ARBA" id="ARBA00023295"/>
    </source>
</evidence>
<dbReference type="SMART" id="SM00642">
    <property type="entry name" value="Aamy"/>
    <property type="match status" value="1"/>
</dbReference>
<keyword evidence="3" id="KW-0809">Transit peptide</keyword>
<accession>A0A1T4LHV6</accession>
<dbReference type="InterPro" id="IPR011837">
    <property type="entry name" value="Glycogen_debranch_GlgX"/>
</dbReference>
<dbReference type="Gene3D" id="2.60.40.10">
    <property type="entry name" value="Immunoglobulins"/>
    <property type="match status" value="1"/>
</dbReference>
<dbReference type="InterPro" id="IPR013780">
    <property type="entry name" value="Glyco_hydro_b"/>
</dbReference>
<dbReference type="GO" id="GO:0019156">
    <property type="term" value="F:isoamylase activity"/>
    <property type="evidence" value="ECO:0007669"/>
    <property type="project" value="UniProtKB-ARBA"/>
</dbReference>
<gene>
    <name evidence="6" type="ORF">SAMN02745174_00857</name>
</gene>
<dbReference type="InterPro" id="IPR004193">
    <property type="entry name" value="Glyco_hydro_13_N"/>
</dbReference>
<keyword evidence="2" id="KW-0378">Hydrolase</keyword>
<dbReference type="NCBIfam" id="TIGR02100">
    <property type="entry name" value="glgX_debranch"/>
    <property type="match status" value="1"/>
</dbReference>
<dbReference type="RefSeq" id="WP_078693387.1">
    <property type="nucleotide sequence ID" value="NZ_FUWX01000006.1"/>
</dbReference>
<dbReference type="SUPFAM" id="SSF51011">
    <property type="entry name" value="Glycosyl hydrolase domain"/>
    <property type="match status" value="1"/>
</dbReference>
<dbReference type="InterPro" id="IPR014756">
    <property type="entry name" value="Ig_E-set"/>
</dbReference>
<reference evidence="6 7" key="1">
    <citation type="submission" date="2017-02" db="EMBL/GenBank/DDBJ databases">
        <authorList>
            <person name="Peterson S.W."/>
        </authorList>
    </citation>
    <scope>NUCLEOTIDE SEQUENCE [LARGE SCALE GENOMIC DNA]</scope>
    <source>
        <strain evidence="6 7">ATCC 700028</strain>
    </source>
</reference>
<dbReference type="InterPro" id="IPR017853">
    <property type="entry name" value="GH"/>
</dbReference>
<dbReference type="CDD" id="cd02856">
    <property type="entry name" value="E_set_GDE_Isoamylase_N"/>
    <property type="match status" value="1"/>
</dbReference>
<evidence type="ECO:0000256" key="3">
    <source>
        <dbReference type="ARBA" id="ARBA00022946"/>
    </source>
</evidence>
<proteinExistence type="inferred from homology"/>
<dbReference type="InterPro" id="IPR006047">
    <property type="entry name" value="GH13_cat_dom"/>
</dbReference>
<keyword evidence="7" id="KW-1185">Reference proteome</keyword>
<dbReference type="OrthoDB" id="9761875at2"/>
<dbReference type="Proteomes" id="UP000191153">
    <property type="component" value="Unassembled WGS sequence"/>
</dbReference>
<dbReference type="PANTHER" id="PTHR43002">
    <property type="entry name" value="GLYCOGEN DEBRANCHING ENZYME"/>
    <property type="match status" value="1"/>
</dbReference>
<dbReference type="Gene3D" id="2.60.40.1180">
    <property type="entry name" value="Golgi alpha-mannosidase II"/>
    <property type="match status" value="1"/>
</dbReference>
<evidence type="ECO:0000313" key="6">
    <source>
        <dbReference type="EMBL" id="SJZ54181.1"/>
    </source>
</evidence>
<evidence type="ECO:0000313" key="7">
    <source>
        <dbReference type="Proteomes" id="UP000191153"/>
    </source>
</evidence>
<dbReference type="AlphaFoldDB" id="A0A1T4LHV6"/>
<organism evidence="6 7">
    <name type="scientific">Cetobacterium ceti</name>
    <dbReference type="NCBI Taxonomy" id="180163"/>
    <lineage>
        <taxon>Bacteria</taxon>
        <taxon>Fusobacteriati</taxon>
        <taxon>Fusobacteriota</taxon>
        <taxon>Fusobacteriia</taxon>
        <taxon>Fusobacteriales</taxon>
        <taxon>Fusobacteriaceae</taxon>
        <taxon>Cetobacterium</taxon>
    </lineage>
</organism>
<dbReference type="SUPFAM" id="SSF81296">
    <property type="entry name" value="E set domains"/>
    <property type="match status" value="1"/>
</dbReference>
<evidence type="ECO:0000256" key="1">
    <source>
        <dbReference type="ARBA" id="ARBA00008061"/>
    </source>
</evidence>
<dbReference type="Pfam" id="PF21156">
    <property type="entry name" value="ISOA1-3_C"/>
    <property type="match status" value="1"/>
</dbReference>
<dbReference type="Gene3D" id="3.20.20.80">
    <property type="entry name" value="Glycosidases"/>
    <property type="match status" value="1"/>
</dbReference>
<dbReference type="InterPro" id="IPR044505">
    <property type="entry name" value="GlgX_Isoamylase_N_E_set"/>
</dbReference>
<dbReference type="Pfam" id="PF00128">
    <property type="entry name" value="Alpha-amylase"/>
    <property type="match status" value="1"/>
</dbReference>
<dbReference type="GO" id="GO:0004135">
    <property type="term" value="F:amylo-alpha-1,6-glucosidase activity"/>
    <property type="evidence" value="ECO:0007669"/>
    <property type="project" value="InterPro"/>
</dbReference>
<protein>
    <submittedName>
        <fullName evidence="6">Isoamylase</fullName>
    </submittedName>
</protein>
<dbReference type="GO" id="GO:0005980">
    <property type="term" value="P:glycogen catabolic process"/>
    <property type="evidence" value="ECO:0007669"/>
    <property type="project" value="InterPro"/>
</dbReference>
<dbReference type="EMBL" id="FUWX01000006">
    <property type="protein sequence ID" value="SJZ54181.1"/>
    <property type="molecule type" value="Genomic_DNA"/>
</dbReference>
<evidence type="ECO:0000259" key="5">
    <source>
        <dbReference type="SMART" id="SM00642"/>
    </source>
</evidence>
<dbReference type="Pfam" id="PF02922">
    <property type="entry name" value="CBM_48"/>
    <property type="match status" value="1"/>
</dbReference>
<dbReference type="CDD" id="cd11326">
    <property type="entry name" value="AmyAc_Glg_debranch"/>
    <property type="match status" value="1"/>
</dbReference>
<name>A0A1T4LHV6_9FUSO</name>
<dbReference type="SUPFAM" id="SSF51445">
    <property type="entry name" value="(Trans)glycosidases"/>
    <property type="match status" value="1"/>
</dbReference>
<sequence length="687" mass="79627">MREFKGIPGYYHVGVTCFSNGVNFCIFSRNATKMTLEIFENPEDIKPIFTYDLDPIKNKIGDSWYVFIEGAQEGDFYTWRADGPYDLSKGHRFDYNLHLLDPYAKAITPHDMENKSFRKGLIVDSSKFLNLENDIKPCHKFNESIIYEMHVKLFTENSNSNVKERGNYLGILEKIPYLKELGITAVELLPIFASEPDELDRENPLTGEKLRDVWGYNPIGFFAPSSKYITKSCCIKDATWKHLTDFRKLVQELHRNDIEVILDVVFNHTGEGNEKGPVISFKGLDNSIYYVLQNNKEFYCNYSGTGNTFNSSHTVVKELILESLRYWYGVMNVDGFRFDLAAILGRDYDGRWIGDLSLLKDIADDPILSGAKLIAEGWDAAGGYFLGEFPCGWAEWNGKFRDTVRRFIKGDMGQVKDLSIRILGSPDLFEKYGRNPYNSINFITAHDGFTMWDLVSYNEKHNLANGENNRDGTNENYSWNCGIEGETNDGEIIKLRKRQMKNMIVILMISQGVPMVLMGDEMAKTQLGNNNAYCQDNETNWLDWSRLEEFKDIFNFYKNMILFRKKHKSLKKEKFFQGEDFNKNGYEDISWHGVEIGKPDWNYESKSLAFLIDGMDVDKEEEIDESIYVALNSYHEELKFQLPYIPGKKWYKIVDTFEEESYIDEGILILEKYVYVRERSSVVLVSK</sequence>
<dbReference type="STRING" id="180163.SAMN02745174_00857"/>
<dbReference type="InterPro" id="IPR013783">
    <property type="entry name" value="Ig-like_fold"/>
</dbReference>
<evidence type="ECO:0000256" key="2">
    <source>
        <dbReference type="ARBA" id="ARBA00022801"/>
    </source>
</evidence>